<dbReference type="NCBIfam" id="NF009314">
    <property type="entry name" value="PRK12674.1-2"/>
    <property type="match status" value="1"/>
</dbReference>
<dbReference type="OrthoDB" id="3214257at2"/>
<gene>
    <name evidence="3" type="ORF">E2R57_06590</name>
</gene>
<organism evidence="3 4">
    <name type="scientific">Arthrobacter nitrophenolicus</name>
    <dbReference type="NCBI Taxonomy" id="683150"/>
    <lineage>
        <taxon>Bacteria</taxon>
        <taxon>Bacillati</taxon>
        <taxon>Actinomycetota</taxon>
        <taxon>Actinomycetes</taxon>
        <taxon>Micrococcales</taxon>
        <taxon>Micrococcaceae</taxon>
        <taxon>Arthrobacter</taxon>
    </lineage>
</organism>
<dbReference type="NCBIfam" id="TIGR01300">
    <property type="entry name" value="CPA3_mnhG_phaG"/>
    <property type="match status" value="1"/>
</dbReference>
<dbReference type="GO" id="GO:0015385">
    <property type="term" value="F:sodium:proton antiporter activity"/>
    <property type="evidence" value="ECO:0007669"/>
    <property type="project" value="TreeGrafter"/>
</dbReference>
<evidence type="ECO:0000256" key="1">
    <source>
        <dbReference type="ARBA" id="ARBA00008404"/>
    </source>
</evidence>
<dbReference type="InterPro" id="IPR005133">
    <property type="entry name" value="PhaG_MnhG_YufB"/>
</dbReference>
<reference evidence="3 4" key="1">
    <citation type="submission" date="2019-03" db="EMBL/GenBank/DDBJ databases">
        <title>Genome Sequencing and Assembly of Various Microbes Isolated from Partially Reclaimed Soil and Acid Mine Drainage (AMD) Site.</title>
        <authorList>
            <person name="Steinbock B."/>
            <person name="Bechtold R."/>
            <person name="Sevigny J.L."/>
            <person name="Thomas D."/>
            <person name="Cuthill L.R."/>
            <person name="Aveiro Johannsen E.J."/>
            <person name="Thomas K."/>
            <person name="Ghosh A."/>
        </authorList>
    </citation>
    <scope>NUCLEOTIDE SEQUENCE [LARGE SCALE GENOMIC DNA]</scope>
    <source>
        <strain evidence="3 4">S-A1</strain>
    </source>
</reference>
<dbReference type="Proteomes" id="UP000294621">
    <property type="component" value="Unassembled WGS sequence"/>
</dbReference>
<dbReference type="EMBL" id="SMZQ01000003">
    <property type="protein sequence ID" value="TDL38618.1"/>
    <property type="molecule type" value="Genomic_DNA"/>
</dbReference>
<accession>A0A4V3B1X4</accession>
<dbReference type="RefSeq" id="WP_133347543.1">
    <property type="nucleotide sequence ID" value="NZ_CP174504.1"/>
</dbReference>
<keyword evidence="2" id="KW-1133">Transmembrane helix</keyword>
<dbReference type="PANTHER" id="PTHR34703:SF1">
    <property type="entry name" value="ANTIPORTER SUBUNIT MNHG2-RELATED"/>
    <property type="match status" value="1"/>
</dbReference>
<dbReference type="STRING" id="683150.G205_14106"/>
<feature type="transmembrane region" description="Helical" evidence="2">
    <location>
        <begin position="75"/>
        <end position="98"/>
    </location>
</feature>
<dbReference type="Pfam" id="PF03334">
    <property type="entry name" value="PhaG_MnhG_YufB"/>
    <property type="match status" value="1"/>
</dbReference>
<keyword evidence="2" id="KW-0472">Membrane</keyword>
<keyword evidence="2" id="KW-0812">Transmembrane</keyword>
<comment type="caution">
    <text evidence="3">The sequence shown here is derived from an EMBL/GenBank/DDBJ whole genome shotgun (WGS) entry which is preliminary data.</text>
</comment>
<proteinExistence type="inferred from homology"/>
<dbReference type="AlphaFoldDB" id="A0A4V3B1X4"/>
<evidence type="ECO:0000313" key="3">
    <source>
        <dbReference type="EMBL" id="TDL38618.1"/>
    </source>
</evidence>
<sequence length="143" mass="15633">MSPDTWTFDLASADGWINLVSAVFMVVGAVMSLGAAIGLLRFPDLLSRMHAATKPQVLGLFLLLASIGLQMRTWWVWPVLLVAWIFQLLTVPVSAHMVGRAGYRTKHLHRELLTSDELEAVVQKAAAKAAREDGSGDGPERQP</sequence>
<evidence type="ECO:0000313" key="4">
    <source>
        <dbReference type="Proteomes" id="UP000294621"/>
    </source>
</evidence>
<name>A0A4V3B1X4_9MICC</name>
<evidence type="ECO:0000256" key="2">
    <source>
        <dbReference type="SAM" id="Phobius"/>
    </source>
</evidence>
<dbReference type="PANTHER" id="PTHR34703">
    <property type="entry name" value="ANTIPORTER SUBUNIT MNHG2-RELATED"/>
    <property type="match status" value="1"/>
</dbReference>
<protein>
    <submittedName>
        <fullName evidence="3">Monovalent cation/H(+) antiporter subunit G</fullName>
    </submittedName>
</protein>
<comment type="similarity">
    <text evidence="1">Belongs to the CPA3 antiporters (TC 2.A.63) subunit G family.</text>
</comment>
<feature type="transmembrane region" description="Helical" evidence="2">
    <location>
        <begin position="52"/>
        <end position="69"/>
    </location>
</feature>
<feature type="transmembrane region" description="Helical" evidence="2">
    <location>
        <begin position="16"/>
        <end position="40"/>
    </location>
</feature>